<reference evidence="1" key="1">
    <citation type="submission" date="2018-02" db="EMBL/GenBank/DDBJ databases">
        <title>Rhizophora mucronata_Transcriptome.</title>
        <authorList>
            <person name="Meera S.P."/>
            <person name="Sreeshan A."/>
            <person name="Augustine A."/>
        </authorList>
    </citation>
    <scope>NUCLEOTIDE SEQUENCE</scope>
    <source>
        <tissue evidence="1">Leaf</tissue>
    </source>
</reference>
<dbReference type="EMBL" id="GGEC01071005">
    <property type="protein sequence ID" value="MBX51489.1"/>
    <property type="molecule type" value="Transcribed_RNA"/>
</dbReference>
<dbReference type="AlphaFoldDB" id="A0A2P2P9U4"/>
<evidence type="ECO:0000313" key="1">
    <source>
        <dbReference type="EMBL" id="MBX51489.1"/>
    </source>
</evidence>
<proteinExistence type="predicted"/>
<organism evidence="1">
    <name type="scientific">Rhizophora mucronata</name>
    <name type="common">Asiatic mangrove</name>
    <dbReference type="NCBI Taxonomy" id="61149"/>
    <lineage>
        <taxon>Eukaryota</taxon>
        <taxon>Viridiplantae</taxon>
        <taxon>Streptophyta</taxon>
        <taxon>Embryophyta</taxon>
        <taxon>Tracheophyta</taxon>
        <taxon>Spermatophyta</taxon>
        <taxon>Magnoliopsida</taxon>
        <taxon>eudicotyledons</taxon>
        <taxon>Gunneridae</taxon>
        <taxon>Pentapetalae</taxon>
        <taxon>rosids</taxon>
        <taxon>fabids</taxon>
        <taxon>Malpighiales</taxon>
        <taxon>Rhizophoraceae</taxon>
        <taxon>Rhizophora</taxon>
    </lineage>
</organism>
<protein>
    <submittedName>
        <fullName evidence="1">Uncharacterized protein LOC105630867</fullName>
    </submittedName>
</protein>
<accession>A0A2P2P9U4</accession>
<sequence length="50" mass="5254">MKLKMLESQERSKGGLFGAALGGLGGLFAAAFDLLVHETLSLNTLSPLHL</sequence>
<name>A0A2P2P9U4_RHIMU</name>